<dbReference type="SMART" id="SM00342">
    <property type="entry name" value="HTH_ARAC"/>
    <property type="match status" value="1"/>
</dbReference>
<reference evidence="5 6" key="1">
    <citation type="submission" date="2020-08" db="EMBL/GenBank/DDBJ databases">
        <title>Functional genomics of gut bacteria from endangered species of beetles.</title>
        <authorList>
            <person name="Carlos-Shanley C."/>
        </authorList>
    </citation>
    <scope>NUCLEOTIDE SEQUENCE [LARGE SCALE GENOMIC DNA]</scope>
    <source>
        <strain evidence="5 6">S00198</strain>
    </source>
</reference>
<keyword evidence="2" id="KW-0238">DNA-binding</keyword>
<evidence type="ECO:0000256" key="3">
    <source>
        <dbReference type="ARBA" id="ARBA00023163"/>
    </source>
</evidence>
<dbReference type="InterPro" id="IPR029442">
    <property type="entry name" value="GyrI-like"/>
</dbReference>
<keyword evidence="3" id="KW-0804">Transcription</keyword>
<dbReference type="Pfam" id="PF06445">
    <property type="entry name" value="GyrI-like"/>
    <property type="match status" value="1"/>
</dbReference>
<evidence type="ECO:0000313" key="6">
    <source>
        <dbReference type="Proteomes" id="UP000575083"/>
    </source>
</evidence>
<feature type="domain" description="HTH araC/xylS-type" evidence="4">
    <location>
        <begin position="8"/>
        <end position="106"/>
    </location>
</feature>
<keyword evidence="1" id="KW-0805">Transcription regulation</keyword>
<dbReference type="Gene3D" id="1.10.10.60">
    <property type="entry name" value="Homeodomain-like"/>
    <property type="match status" value="2"/>
</dbReference>
<proteinExistence type="predicted"/>
<name>A0A7X0PAS8_9BURK</name>
<dbReference type="PANTHER" id="PTHR47504:SF5">
    <property type="entry name" value="RIGHT ORIGIN-BINDING PROTEIN"/>
    <property type="match status" value="1"/>
</dbReference>
<dbReference type="InterPro" id="IPR020449">
    <property type="entry name" value="Tscrpt_reg_AraC-type_HTH"/>
</dbReference>
<gene>
    <name evidence="5" type="ORF">HNP48_001132</name>
</gene>
<evidence type="ECO:0000313" key="5">
    <source>
        <dbReference type="EMBL" id="MBB6558468.1"/>
    </source>
</evidence>
<dbReference type="Proteomes" id="UP000575083">
    <property type="component" value="Unassembled WGS sequence"/>
</dbReference>
<dbReference type="PROSITE" id="PS01124">
    <property type="entry name" value="HTH_ARAC_FAMILY_2"/>
    <property type="match status" value="1"/>
</dbReference>
<dbReference type="InterPro" id="IPR011256">
    <property type="entry name" value="Reg_factor_effector_dom_sf"/>
</dbReference>
<dbReference type="PRINTS" id="PR00032">
    <property type="entry name" value="HTHARAC"/>
</dbReference>
<dbReference type="InterPro" id="IPR050959">
    <property type="entry name" value="MarA-like"/>
</dbReference>
<dbReference type="GO" id="GO:0043565">
    <property type="term" value="F:sequence-specific DNA binding"/>
    <property type="evidence" value="ECO:0007669"/>
    <property type="project" value="InterPro"/>
</dbReference>
<dbReference type="GO" id="GO:0003700">
    <property type="term" value="F:DNA-binding transcription factor activity"/>
    <property type="evidence" value="ECO:0007669"/>
    <property type="project" value="InterPro"/>
</dbReference>
<evidence type="ECO:0000259" key="4">
    <source>
        <dbReference type="PROSITE" id="PS01124"/>
    </source>
</evidence>
<sequence>MFYLHRIQRGIDFIEAHLETDIALSDVAQAAGLSQWHFQRIFKALTNETLKTYIRSRRFAKALDQLLHTRLGILDIALAAGYDTQESFTRAFKACFALTPNQYRKFGRRSLFVKKVQFDEDYLRQLDRNLSLTPDIRERPPLQLVGLATHFYGADSDKDNLGQKLPPLWASFMPRLAEIAHRVPGVCYGVVSQTASDSDLLLYHAAIEVSHAGTLPEGMVHFEVPAARYASFEHRGAPENLNHTVNYIYANWLAGSEQRHSGGADLEIYGPAYQGGSDASVMHYAVPVLG</sequence>
<evidence type="ECO:0000256" key="1">
    <source>
        <dbReference type="ARBA" id="ARBA00023015"/>
    </source>
</evidence>
<accession>A0A7X0PAS8</accession>
<dbReference type="InterPro" id="IPR009057">
    <property type="entry name" value="Homeodomain-like_sf"/>
</dbReference>
<dbReference type="EMBL" id="JACHLK010000002">
    <property type="protein sequence ID" value="MBB6558468.1"/>
    <property type="molecule type" value="Genomic_DNA"/>
</dbReference>
<comment type="caution">
    <text evidence="5">The sequence shown here is derived from an EMBL/GenBank/DDBJ whole genome shotgun (WGS) entry which is preliminary data.</text>
</comment>
<organism evidence="5 6">
    <name type="scientific">Acidovorax soli</name>
    <dbReference type="NCBI Taxonomy" id="592050"/>
    <lineage>
        <taxon>Bacteria</taxon>
        <taxon>Pseudomonadati</taxon>
        <taxon>Pseudomonadota</taxon>
        <taxon>Betaproteobacteria</taxon>
        <taxon>Burkholderiales</taxon>
        <taxon>Comamonadaceae</taxon>
        <taxon>Acidovorax</taxon>
    </lineage>
</organism>
<keyword evidence="6" id="KW-1185">Reference proteome</keyword>
<dbReference type="Gene3D" id="3.20.80.10">
    <property type="entry name" value="Regulatory factor, effector binding domain"/>
    <property type="match status" value="1"/>
</dbReference>
<dbReference type="SUPFAM" id="SSF55136">
    <property type="entry name" value="Probable bacterial effector-binding domain"/>
    <property type="match status" value="1"/>
</dbReference>
<dbReference type="PANTHER" id="PTHR47504">
    <property type="entry name" value="RIGHT ORIGIN-BINDING PROTEIN"/>
    <property type="match status" value="1"/>
</dbReference>
<evidence type="ECO:0000256" key="2">
    <source>
        <dbReference type="ARBA" id="ARBA00023125"/>
    </source>
</evidence>
<dbReference type="InterPro" id="IPR018060">
    <property type="entry name" value="HTH_AraC"/>
</dbReference>
<protein>
    <submittedName>
        <fullName evidence="5">AraC family transcriptional regulator</fullName>
    </submittedName>
</protein>
<dbReference type="InterPro" id="IPR010499">
    <property type="entry name" value="AraC_E-bd"/>
</dbReference>
<dbReference type="RefSeq" id="WP_184855905.1">
    <property type="nucleotide sequence ID" value="NZ_JACHLK010000002.1"/>
</dbReference>
<dbReference type="AlphaFoldDB" id="A0A7X0PAS8"/>
<dbReference type="SMART" id="SM00871">
    <property type="entry name" value="AraC_E_bind"/>
    <property type="match status" value="1"/>
</dbReference>
<dbReference type="SUPFAM" id="SSF46689">
    <property type="entry name" value="Homeodomain-like"/>
    <property type="match status" value="2"/>
</dbReference>
<dbReference type="Pfam" id="PF12833">
    <property type="entry name" value="HTH_18"/>
    <property type="match status" value="1"/>
</dbReference>